<proteinExistence type="predicted"/>
<name>A0A1F6GXK0_9PROT</name>
<comment type="caution">
    <text evidence="2">The sequence shown here is derived from an EMBL/GenBank/DDBJ whole genome shotgun (WGS) entry which is preliminary data.</text>
</comment>
<dbReference type="EMBL" id="MFNF01000019">
    <property type="protein sequence ID" value="OGH02771.1"/>
    <property type="molecule type" value="Genomic_DNA"/>
</dbReference>
<accession>A0A1F6GXK0</accession>
<protein>
    <submittedName>
        <fullName evidence="2">Uncharacterized protein</fullName>
    </submittedName>
</protein>
<feature type="region of interest" description="Disordered" evidence="1">
    <location>
        <begin position="1"/>
        <end position="57"/>
    </location>
</feature>
<evidence type="ECO:0000313" key="3">
    <source>
        <dbReference type="Proteomes" id="UP000177583"/>
    </source>
</evidence>
<gene>
    <name evidence="2" type="ORF">A2557_02845</name>
</gene>
<dbReference type="Proteomes" id="UP000177583">
    <property type="component" value="Unassembled WGS sequence"/>
</dbReference>
<evidence type="ECO:0000256" key="1">
    <source>
        <dbReference type="SAM" id="MobiDB-lite"/>
    </source>
</evidence>
<sequence length="101" mass="11381">MEEGQGGLTASKTSPKPKFSARQVMEGMPEKAEGLLAEGTVPKQQKKGPRKPDSKRQQYHYYLSQDEAAKFRFWCQGAEGSEVVRTLIKRSMAKAENYDKL</sequence>
<organism evidence="2 3">
    <name type="scientific">Candidatus Lambdaproteobacteria bacterium RIFOXYD2_FULL_56_26</name>
    <dbReference type="NCBI Taxonomy" id="1817773"/>
    <lineage>
        <taxon>Bacteria</taxon>
        <taxon>Pseudomonadati</taxon>
        <taxon>Pseudomonadota</taxon>
        <taxon>Candidatus Lambdaproteobacteria</taxon>
    </lineage>
</organism>
<dbReference type="AlphaFoldDB" id="A0A1F6GXK0"/>
<evidence type="ECO:0000313" key="2">
    <source>
        <dbReference type="EMBL" id="OGH02771.1"/>
    </source>
</evidence>
<reference evidence="2 3" key="1">
    <citation type="journal article" date="2016" name="Nat. Commun.">
        <title>Thousands of microbial genomes shed light on interconnected biogeochemical processes in an aquifer system.</title>
        <authorList>
            <person name="Anantharaman K."/>
            <person name="Brown C.T."/>
            <person name="Hug L.A."/>
            <person name="Sharon I."/>
            <person name="Castelle C.J."/>
            <person name="Probst A.J."/>
            <person name="Thomas B.C."/>
            <person name="Singh A."/>
            <person name="Wilkins M.J."/>
            <person name="Karaoz U."/>
            <person name="Brodie E.L."/>
            <person name="Williams K.H."/>
            <person name="Hubbard S.S."/>
            <person name="Banfield J.F."/>
        </authorList>
    </citation>
    <scope>NUCLEOTIDE SEQUENCE [LARGE SCALE GENOMIC DNA]</scope>
</reference>